<keyword evidence="2" id="KW-1133">Transmembrane helix</keyword>
<organism evidence="3 4">
    <name type="scientific">Clostridium drakei</name>
    <dbReference type="NCBI Taxonomy" id="332101"/>
    <lineage>
        <taxon>Bacteria</taxon>
        <taxon>Bacillati</taxon>
        <taxon>Bacillota</taxon>
        <taxon>Clostridia</taxon>
        <taxon>Eubacteriales</taxon>
        <taxon>Clostridiaceae</taxon>
        <taxon>Clostridium</taxon>
    </lineage>
</organism>
<sequence length="74" mass="8246">MNNRFKNYGLWVSIAAFIPLLLNSFGMDILPKNYGDVVNALLAILVTAGILSNPQTESKGYLDDKKTEENKDNK</sequence>
<accession>A0A2U8DQW0</accession>
<dbReference type="RefSeq" id="WP_032076517.1">
    <property type="nucleotide sequence ID" value="NZ_CP020953.1"/>
</dbReference>
<dbReference type="Proteomes" id="UP000244910">
    <property type="component" value="Chromosome"/>
</dbReference>
<evidence type="ECO:0000313" key="3">
    <source>
        <dbReference type="EMBL" id="AWI05167.1"/>
    </source>
</evidence>
<feature type="compositionally biased region" description="Basic and acidic residues" evidence="1">
    <location>
        <begin position="60"/>
        <end position="74"/>
    </location>
</feature>
<keyword evidence="2" id="KW-0812">Transmembrane</keyword>
<evidence type="ECO:0000256" key="2">
    <source>
        <dbReference type="SAM" id="Phobius"/>
    </source>
</evidence>
<proteinExistence type="predicted"/>
<evidence type="ECO:0000313" key="4">
    <source>
        <dbReference type="Proteomes" id="UP000244910"/>
    </source>
</evidence>
<keyword evidence="2" id="KW-0472">Membrane</keyword>
<reference evidence="4" key="1">
    <citation type="submission" date="2017-04" db="EMBL/GenBank/DDBJ databases">
        <authorList>
            <person name="Song Y."/>
            <person name="Cho B.-K."/>
        </authorList>
    </citation>
    <scope>NUCLEOTIDE SEQUENCE [LARGE SCALE GENOMIC DNA]</scope>
    <source>
        <strain evidence="4">SL1</strain>
    </source>
</reference>
<dbReference type="AlphaFoldDB" id="A0A2U8DQW0"/>
<name>A0A2U8DQW0_9CLOT</name>
<feature type="region of interest" description="Disordered" evidence="1">
    <location>
        <begin position="54"/>
        <end position="74"/>
    </location>
</feature>
<dbReference type="OrthoDB" id="1922895at2"/>
<feature type="transmembrane region" description="Helical" evidence="2">
    <location>
        <begin position="7"/>
        <end position="25"/>
    </location>
</feature>
<evidence type="ECO:0000256" key="1">
    <source>
        <dbReference type="SAM" id="MobiDB-lite"/>
    </source>
</evidence>
<keyword evidence="4" id="KW-1185">Reference proteome</keyword>
<gene>
    <name evidence="3" type="ORF">B9W14_11865</name>
</gene>
<dbReference type="EMBL" id="CP020953">
    <property type="protein sequence ID" value="AWI05167.1"/>
    <property type="molecule type" value="Genomic_DNA"/>
</dbReference>
<protein>
    <submittedName>
        <fullName evidence="3">Holin</fullName>
    </submittedName>
</protein>
<dbReference type="KEGG" id="cdrk:B9W14_11865"/>